<evidence type="ECO:0000256" key="11">
    <source>
        <dbReference type="ARBA" id="ARBA00029986"/>
    </source>
</evidence>
<evidence type="ECO:0000256" key="7">
    <source>
        <dbReference type="ARBA" id="ARBA00023186"/>
    </source>
</evidence>
<dbReference type="PANTHER" id="PTHR30560">
    <property type="entry name" value="TRIGGER FACTOR CHAPERONE AND PEPTIDYL-PROLYL CIS/TRANS ISOMERASE"/>
    <property type="match status" value="1"/>
</dbReference>
<protein>
    <recommendedName>
        <fullName evidence="4 12">Trigger factor</fullName>
        <shortName evidence="12">TF</shortName>
        <ecNumber evidence="3 12">5.2.1.8</ecNumber>
    </recommendedName>
    <alternativeName>
        <fullName evidence="11 12">PPIase</fullName>
    </alternativeName>
</protein>
<evidence type="ECO:0000313" key="17">
    <source>
        <dbReference type="Proteomes" id="UP000199701"/>
    </source>
</evidence>
<keyword evidence="17" id="KW-1185">Reference proteome</keyword>
<dbReference type="HAMAP" id="MF_00303">
    <property type="entry name" value="Trigger_factor_Tig"/>
    <property type="match status" value="1"/>
</dbReference>
<dbReference type="SUPFAM" id="SSF102735">
    <property type="entry name" value="Trigger factor ribosome-binding domain"/>
    <property type="match status" value="1"/>
</dbReference>
<dbReference type="NCBIfam" id="TIGR00115">
    <property type="entry name" value="tig"/>
    <property type="match status" value="1"/>
</dbReference>
<evidence type="ECO:0000256" key="14">
    <source>
        <dbReference type="RuleBase" id="RU003914"/>
    </source>
</evidence>
<dbReference type="Gene3D" id="3.30.70.1050">
    <property type="entry name" value="Trigger factor ribosome-binding domain"/>
    <property type="match status" value="1"/>
</dbReference>
<dbReference type="Pfam" id="PF05697">
    <property type="entry name" value="Trigger_N"/>
    <property type="match status" value="1"/>
</dbReference>
<keyword evidence="6 12" id="KW-0697">Rotamase</keyword>
<comment type="subcellular location">
    <subcellularLocation>
        <location evidence="12">Cytoplasm</location>
    </subcellularLocation>
    <text evidence="12">About half TF is bound to the ribosome near the polypeptide exit tunnel while the other half is free in the cytoplasm.</text>
</comment>
<dbReference type="PIRSF" id="PIRSF003095">
    <property type="entry name" value="Trigger_factor"/>
    <property type="match status" value="1"/>
</dbReference>
<proteinExistence type="inferred from homology"/>
<comment type="similarity">
    <text evidence="2 12 14">Belongs to the FKBP-type PPIase family. Tig subfamily.</text>
</comment>
<dbReference type="OrthoDB" id="9767721at2"/>
<evidence type="ECO:0000256" key="4">
    <source>
        <dbReference type="ARBA" id="ARBA00016902"/>
    </source>
</evidence>
<dbReference type="Proteomes" id="UP000199701">
    <property type="component" value="Unassembled WGS sequence"/>
</dbReference>
<evidence type="ECO:0000256" key="13">
    <source>
        <dbReference type="PROSITE-ProRule" id="PRU00277"/>
    </source>
</evidence>
<dbReference type="InterPro" id="IPR008880">
    <property type="entry name" value="Trigger_fac_C"/>
</dbReference>
<evidence type="ECO:0000256" key="5">
    <source>
        <dbReference type="ARBA" id="ARBA00022618"/>
    </source>
</evidence>
<dbReference type="Pfam" id="PF05698">
    <property type="entry name" value="Trigger_C"/>
    <property type="match status" value="1"/>
</dbReference>
<keyword evidence="7 12" id="KW-0143">Chaperone</keyword>
<dbReference type="InterPro" id="IPR001179">
    <property type="entry name" value="PPIase_FKBP_dom"/>
</dbReference>
<dbReference type="InterPro" id="IPR008881">
    <property type="entry name" value="Trigger_fac_ribosome-bd_bac"/>
</dbReference>
<name>A0A1I0RLF0_9FIRM</name>
<dbReference type="Pfam" id="PF00254">
    <property type="entry name" value="FKBP_C"/>
    <property type="match status" value="1"/>
</dbReference>
<dbReference type="GO" id="GO:0051301">
    <property type="term" value="P:cell division"/>
    <property type="evidence" value="ECO:0007669"/>
    <property type="project" value="UniProtKB-KW"/>
</dbReference>
<comment type="function">
    <text evidence="10 12">Involved in protein export. Acts as a chaperone by maintaining the newly synthesized protein in an open conformation. Functions as a peptidyl-prolyl cis-trans isomerase.</text>
</comment>
<dbReference type="GO" id="GO:0043335">
    <property type="term" value="P:protein unfolding"/>
    <property type="evidence" value="ECO:0007669"/>
    <property type="project" value="TreeGrafter"/>
</dbReference>
<evidence type="ECO:0000256" key="3">
    <source>
        <dbReference type="ARBA" id="ARBA00013194"/>
    </source>
</evidence>
<dbReference type="InterPro" id="IPR005215">
    <property type="entry name" value="Trig_fac"/>
</dbReference>
<feature type="domain" description="PPIase FKBP-type" evidence="15">
    <location>
        <begin position="164"/>
        <end position="249"/>
    </location>
</feature>
<dbReference type="Gene3D" id="1.10.3120.10">
    <property type="entry name" value="Trigger factor, C-terminal domain"/>
    <property type="match status" value="1"/>
</dbReference>
<evidence type="ECO:0000256" key="1">
    <source>
        <dbReference type="ARBA" id="ARBA00000971"/>
    </source>
</evidence>
<dbReference type="PROSITE" id="PS50059">
    <property type="entry name" value="FKBP_PPIASE"/>
    <property type="match status" value="1"/>
</dbReference>
<keyword evidence="9 12" id="KW-0131">Cell cycle</keyword>
<keyword evidence="12" id="KW-0963">Cytoplasm</keyword>
<dbReference type="SUPFAM" id="SSF54534">
    <property type="entry name" value="FKBP-like"/>
    <property type="match status" value="1"/>
</dbReference>
<evidence type="ECO:0000256" key="9">
    <source>
        <dbReference type="ARBA" id="ARBA00023306"/>
    </source>
</evidence>
<evidence type="ECO:0000256" key="10">
    <source>
        <dbReference type="ARBA" id="ARBA00024849"/>
    </source>
</evidence>
<dbReference type="AlphaFoldDB" id="A0A1I0RLF0"/>
<dbReference type="GO" id="GO:0005737">
    <property type="term" value="C:cytoplasm"/>
    <property type="evidence" value="ECO:0007669"/>
    <property type="project" value="UniProtKB-SubCell"/>
</dbReference>
<evidence type="ECO:0000259" key="15">
    <source>
        <dbReference type="PROSITE" id="PS50059"/>
    </source>
</evidence>
<evidence type="ECO:0000256" key="6">
    <source>
        <dbReference type="ARBA" id="ARBA00023110"/>
    </source>
</evidence>
<dbReference type="GO" id="GO:0003755">
    <property type="term" value="F:peptidyl-prolyl cis-trans isomerase activity"/>
    <property type="evidence" value="ECO:0007669"/>
    <property type="project" value="UniProtKB-UniRule"/>
</dbReference>
<dbReference type="FunFam" id="3.10.50.40:FF:000001">
    <property type="entry name" value="Trigger factor"/>
    <property type="match status" value="1"/>
</dbReference>
<comment type="catalytic activity">
    <reaction evidence="1 12 13">
        <text>[protein]-peptidylproline (omega=180) = [protein]-peptidylproline (omega=0)</text>
        <dbReference type="Rhea" id="RHEA:16237"/>
        <dbReference type="Rhea" id="RHEA-COMP:10747"/>
        <dbReference type="Rhea" id="RHEA-COMP:10748"/>
        <dbReference type="ChEBI" id="CHEBI:83833"/>
        <dbReference type="ChEBI" id="CHEBI:83834"/>
        <dbReference type="EC" id="5.2.1.8"/>
    </reaction>
</comment>
<dbReference type="InterPro" id="IPR027304">
    <property type="entry name" value="Trigger_fact/SurA_dom_sf"/>
</dbReference>
<dbReference type="InterPro" id="IPR046357">
    <property type="entry name" value="PPIase_dom_sf"/>
</dbReference>
<evidence type="ECO:0000313" key="16">
    <source>
        <dbReference type="EMBL" id="SEW41825.1"/>
    </source>
</evidence>
<keyword evidence="5 12" id="KW-0132">Cell division</keyword>
<keyword evidence="8 12" id="KW-0413">Isomerase</keyword>
<dbReference type="RefSeq" id="WP_092456846.1">
    <property type="nucleotide sequence ID" value="NZ_FOJI01000018.1"/>
</dbReference>
<sequence>MNFKVEQLEEKNMVKLVIEATNEEFEIGLEKAYQKNKSKMNVQGFRKGKAPRKMIEKLYGQETFFEDAANAIIPDAYSQAAQESGLDIVSQPQVDVIQLEKDKPFIFTAEVAVKPEVELGEYKGIEVAKIEGVVSDEELATELDKVREKNSRTINVEDRAVQDGDEAVIDFEGFVDGEAFDGGKGENHALTIGSHSFIDTFEEQLIGKNIAEAFEVNVTFPEDYHVENLKGKAAIFKGTVNEIKVKELPELDDDFAQDVSDFDTLVEYKEDVKAKLITDKEKEATTKKESEVIDKIVENSKMDIPEPMIQTQVKQMAEEFSQRLQQQGLSVEQYFQFTGITAEKLLGDMKPEALKRIKTRLVLEAIVKAENIEATDAELDEELVKMAELYKMEIEKIKEFMGENETKQIKEDIAIQKAVTFVTEAAVEK</sequence>
<dbReference type="SUPFAM" id="SSF109998">
    <property type="entry name" value="Triger factor/SurA peptide-binding domain-like"/>
    <property type="match status" value="1"/>
</dbReference>
<evidence type="ECO:0000256" key="8">
    <source>
        <dbReference type="ARBA" id="ARBA00023235"/>
    </source>
</evidence>
<dbReference type="EC" id="5.2.1.8" evidence="3 12"/>
<comment type="domain">
    <text evidence="12">Consists of 3 domains; the N-terminus binds the ribosome, the middle domain has PPIase activity, while the C-terminus has intrinsic chaperone activity on its own.</text>
</comment>
<dbReference type="STRING" id="99656.SAMN05421659_11827"/>
<dbReference type="GO" id="GO:0015031">
    <property type="term" value="P:protein transport"/>
    <property type="evidence" value="ECO:0007669"/>
    <property type="project" value="UniProtKB-UniRule"/>
</dbReference>
<dbReference type="GO" id="GO:0051083">
    <property type="term" value="P:'de novo' cotranslational protein folding"/>
    <property type="evidence" value="ECO:0007669"/>
    <property type="project" value="TreeGrafter"/>
</dbReference>
<dbReference type="PANTHER" id="PTHR30560:SF3">
    <property type="entry name" value="TRIGGER FACTOR-LIKE PROTEIN TIG, CHLOROPLASTIC"/>
    <property type="match status" value="1"/>
</dbReference>
<gene>
    <name evidence="12" type="primary">tig</name>
    <name evidence="16" type="ORF">SAMN05421659_11827</name>
</gene>
<dbReference type="InterPro" id="IPR037041">
    <property type="entry name" value="Trigger_fac_C_sf"/>
</dbReference>
<dbReference type="GO" id="GO:0044183">
    <property type="term" value="F:protein folding chaperone"/>
    <property type="evidence" value="ECO:0007669"/>
    <property type="project" value="TreeGrafter"/>
</dbReference>
<evidence type="ECO:0000256" key="2">
    <source>
        <dbReference type="ARBA" id="ARBA00005464"/>
    </source>
</evidence>
<dbReference type="GO" id="GO:0043022">
    <property type="term" value="F:ribosome binding"/>
    <property type="evidence" value="ECO:0007669"/>
    <property type="project" value="TreeGrafter"/>
</dbReference>
<accession>A0A1I0RLF0</accession>
<dbReference type="Gene3D" id="3.10.50.40">
    <property type="match status" value="1"/>
</dbReference>
<dbReference type="InterPro" id="IPR036611">
    <property type="entry name" value="Trigger_fac_ribosome-bd_sf"/>
</dbReference>
<dbReference type="EMBL" id="FOJI01000018">
    <property type="protein sequence ID" value="SEW41825.1"/>
    <property type="molecule type" value="Genomic_DNA"/>
</dbReference>
<reference evidence="16 17" key="1">
    <citation type="submission" date="2016-10" db="EMBL/GenBank/DDBJ databases">
        <authorList>
            <person name="de Groot N.N."/>
        </authorList>
    </citation>
    <scope>NUCLEOTIDE SEQUENCE [LARGE SCALE GENOMIC DNA]</scope>
    <source>
        <strain evidence="16 17">DSM 9179</strain>
    </source>
</reference>
<evidence type="ECO:0000256" key="12">
    <source>
        <dbReference type="HAMAP-Rule" id="MF_00303"/>
    </source>
</evidence>
<organism evidence="16 17">
    <name type="scientific">[Clostridium] fimetarium</name>
    <dbReference type="NCBI Taxonomy" id="99656"/>
    <lineage>
        <taxon>Bacteria</taxon>
        <taxon>Bacillati</taxon>
        <taxon>Bacillota</taxon>
        <taxon>Clostridia</taxon>
        <taxon>Lachnospirales</taxon>
        <taxon>Lachnospiraceae</taxon>
    </lineage>
</organism>